<keyword evidence="2" id="KW-0547">Nucleotide-binding</keyword>
<dbReference type="EMBL" id="JANTQA010000060">
    <property type="protein sequence ID" value="KAJ3427899.1"/>
    <property type="molecule type" value="Genomic_DNA"/>
</dbReference>
<dbReference type="Proteomes" id="UP001146793">
    <property type="component" value="Unassembled WGS sequence"/>
</dbReference>
<sequence length="203" mass="23040">MKTINCTFVGDGNVGKTCMLMCFTTNSFPGEYRPTVFDNYSTTVWLNEEPINLQLRDTAGQEDYDRLRPLNYPGTDVVCVCFSLVLPNSFKNVTEKWVPEITNYCPDVPIVLVGTKLDLRDDKEAFLQMKNNDLKPISHQKGSELAEKLGAKYIECSSKSQKNLSNVFYESINTFNKSKIKKKKQNKNKKVKKGSKIKGCVIN</sequence>
<keyword evidence="3" id="KW-0342">GTP-binding</keyword>
<dbReference type="InterPro" id="IPR027417">
    <property type="entry name" value="P-loop_NTPase"/>
</dbReference>
<evidence type="ECO:0000256" key="1">
    <source>
        <dbReference type="ARBA" id="ARBA00010142"/>
    </source>
</evidence>
<dbReference type="PRINTS" id="PR00449">
    <property type="entry name" value="RASTRNSFRMNG"/>
</dbReference>
<dbReference type="PROSITE" id="PS51421">
    <property type="entry name" value="RAS"/>
    <property type="match status" value="1"/>
</dbReference>
<dbReference type="SMART" id="SM00173">
    <property type="entry name" value="RAS"/>
    <property type="match status" value="1"/>
</dbReference>
<evidence type="ECO:0000256" key="2">
    <source>
        <dbReference type="ARBA" id="ARBA00022741"/>
    </source>
</evidence>
<evidence type="ECO:0000256" key="3">
    <source>
        <dbReference type="ARBA" id="ARBA00023134"/>
    </source>
</evidence>
<dbReference type="InterPro" id="IPR005225">
    <property type="entry name" value="Small_GTP-bd"/>
</dbReference>
<proteinExistence type="inferred from homology"/>
<evidence type="ECO:0000313" key="5">
    <source>
        <dbReference type="Proteomes" id="UP001146793"/>
    </source>
</evidence>
<dbReference type="GO" id="GO:0005525">
    <property type="term" value="F:GTP binding"/>
    <property type="evidence" value="ECO:0007669"/>
    <property type="project" value="UniProtKB-KW"/>
</dbReference>
<dbReference type="SMART" id="SM00174">
    <property type="entry name" value="RHO"/>
    <property type="match status" value="1"/>
</dbReference>
<dbReference type="PROSITE" id="PS51420">
    <property type="entry name" value="RHO"/>
    <property type="match status" value="1"/>
</dbReference>
<dbReference type="CDD" id="cd00157">
    <property type="entry name" value="Rho"/>
    <property type="match status" value="1"/>
</dbReference>
<accession>A0AAV7YKD5</accession>
<name>A0AAV7YKD5_9EUKA</name>
<organism evidence="4 5">
    <name type="scientific">Anaeramoeba flamelloides</name>
    <dbReference type="NCBI Taxonomy" id="1746091"/>
    <lineage>
        <taxon>Eukaryota</taxon>
        <taxon>Metamonada</taxon>
        <taxon>Anaeramoebidae</taxon>
        <taxon>Anaeramoeba</taxon>
    </lineage>
</organism>
<dbReference type="SMART" id="SM00175">
    <property type="entry name" value="RAB"/>
    <property type="match status" value="1"/>
</dbReference>
<comment type="caution">
    <text evidence="4">The sequence shown here is derived from an EMBL/GenBank/DDBJ whole genome shotgun (WGS) entry which is preliminary data.</text>
</comment>
<dbReference type="FunFam" id="3.40.50.300:FF:001179">
    <property type="entry name" value="Rho family GTPase"/>
    <property type="match status" value="1"/>
</dbReference>
<protein>
    <submittedName>
        <fullName evidence="4">Protein racg</fullName>
    </submittedName>
</protein>
<reference evidence="4" key="1">
    <citation type="submission" date="2022-08" db="EMBL/GenBank/DDBJ databases">
        <title>Novel sulphate-reducing endosymbionts in the free-living metamonad Anaeramoeba.</title>
        <authorList>
            <person name="Jerlstrom-Hultqvist J."/>
            <person name="Cepicka I."/>
            <person name="Gallot-Lavallee L."/>
            <person name="Salas-Leiva D."/>
            <person name="Curtis B.A."/>
            <person name="Zahonova K."/>
            <person name="Pipaliya S."/>
            <person name="Dacks J."/>
            <person name="Roger A.J."/>
        </authorList>
    </citation>
    <scope>NUCLEOTIDE SEQUENCE</scope>
    <source>
        <strain evidence="4">Busselton2</strain>
    </source>
</reference>
<dbReference type="Gene3D" id="3.40.50.300">
    <property type="entry name" value="P-loop containing nucleotide triphosphate hydrolases"/>
    <property type="match status" value="1"/>
</dbReference>
<dbReference type="Pfam" id="PF00071">
    <property type="entry name" value="Ras"/>
    <property type="match status" value="1"/>
</dbReference>
<dbReference type="InterPro" id="IPR001806">
    <property type="entry name" value="Small_GTPase"/>
</dbReference>
<dbReference type="GO" id="GO:0007264">
    <property type="term" value="P:small GTPase-mediated signal transduction"/>
    <property type="evidence" value="ECO:0007669"/>
    <property type="project" value="InterPro"/>
</dbReference>
<dbReference type="GO" id="GO:0003924">
    <property type="term" value="F:GTPase activity"/>
    <property type="evidence" value="ECO:0007669"/>
    <property type="project" value="InterPro"/>
</dbReference>
<dbReference type="InterPro" id="IPR003578">
    <property type="entry name" value="Small_GTPase_Rho"/>
</dbReference>
<dbReference type="PROSITE" id="PS51419">
    <property type="entry name" value="RAB"/>
    <property type="match status" value="1"/>
</dbReference>
<dbReference type="SUPFAM" id="SSF52540">
    <property type="entry name" value="P-loop containing nucleoside triphosphate hydrolases"/>
    <property type="match status" value="1"/>
</dbReference>
<evidence type="ECO:0000313" key="4">
    <source>
        <dbReference type="EMBL" id="KAJ3427899.1"/>
    </source>
</evidence>
<comment type="similarity">
    <text evidence="1">Belongs to the small GTPase superfamily. Rho family.</text>
</comment>
<dbReference type="NCBIfam" id="TIGR00231">
    <property type="entry name" value="small_GTP"/>
    <property type="match status" value="1"/>
</dbReference>
<dbReference type="PANTHER" id="PTHR24072">
    <property type="entry name" value="RHO FAMILY GTPASE"/>
    <property type="match status" value="1"/>
</dbReference>
<dbReference type="SMART" id="SM00176">
    <property type="entry name" value="RAN"/>
    <property type="match status" value="1"/>
</dbReference>
<dbReference type="AlphaFoldDB" id="A0AAV7YKD5"/>
<gene>
    <name evidence="4" type="ORF">M0812_25529</name>
</gene>